<dbReference type="Proteomes" id="UP001732700">
    <property type="component" value="Chromosome 6C"/>
</dbReference>
<sequence>MDRRASFAAPSMLIRIPDQLPTLFEPQKATPHQRPRSDSDAGEEVPSPERRLTVLALQLAVLEKAASRLGTLAFVWATVVLLGGFAITLGRTDFWCITCLLLIEGTRVLGRGHELEWQHQATWHRRRPISSAILHVFSWMQLLSASACVSLSVVRLLHQHFGGTEEARTNRHAALNIFYGLALAEALLFLIEKALWQWKVGHRHLLEHVAEDCNLFGAAGGEVVVRRFFYDSYSCCLSGSIFDGLRMDLVSYADDLITVGSHDEQSLGARILVALAESDRFADATLRKIGVSAPTIERLIEMLSWKGLTAEREVRHSAAVLVSMLTGRKHVALRITGIPGAIESVATLLYADLDELNLLGLSILDKLASDRFADATLRKIGVSAPTIERLIEMLSWKGLTAEREVRHSAAVLVSMLTGRKHVALRITGIPGAIESVATLLYADLDELNLLGLSILDKLAVDHGNCDRIGKARGLLDKIISYSSIDHGRLPTTTPRDMRLKAVKQSLRVVKRLAGTTGNTGKLLRRELTDIVFTVSNISEVLQQHDKKVQSELHQLAIEILTSLAMDEEAREVIGGTGGLVSLLVSMFLTTECRQADAIRMEAGEALAMLALQSKNNCGVIIMALGEAGVGSLVAALNDPVVIVGAARILHNLCSYAGHECQFALRGVTAGATKVLKTIMVEKEKVLNIFLGLAAQMLRFMEPRELKASLARARVVDAVLAKMLVQVLRQYGRPSMDVPRVRRHTIELAVAMMRSDARYVALFVELRMEGELRRVAGTTSQLECFNAFSGSVGLSRDTTDVCSLVNSALELMKKD</sequence>
<reference evidence="1" key="1">
    <citation type="submission" date="2021-05" db="EMBL/GenBank/DDBJ databases">
        <authorList>
            <person name="Scholz U."/>
            <person name="Mascher M."/>
            <person name="Fiebig A."/>
        </authorList>
    </citation>
    <scope>NUCLEOTIDE SEQUENCE [LARGE SCALE GENOMIC DNA]</scope>
</reference>
<accession>A0ACD5Z298</accession>
<proteinExistence type="predicted"/>
<reference evidence="1" key="2">
    <citation type="submission" date="2025-09" db="UniProtKB">
        <authorList>
            <consortium name="EnsemblPlants"/>
        </authorList>
    </citation>
    <scope>IDENTIFICATION</scope>
</reference>
<keyword evidence="2" id="KW-1185">Reference proteome</keyword>
<evidence type="ECO:0000313" key="2">
    <source>
        <dbReference type="Proteomes" id="UP001732700"/>
    </source>
</evidence>
<name>A0ACD5Z298_AVESA</name>
<protein>
    <submittedName>
        <fullName evidence="1">Uncharacterized protein</fullName>
    </submittedName>
</protein>
<organism evidence="1 2">
    <name type="scientific">Avena sativa</name>
    <name type="common">Oat</name>
    <dbReference type="NCBI Taxonomy" id="4498"/>
    <lineage>
        <taxon>Eukaryota</taxon>
        <taxon>Viridiplantae</taxon>
        <taxon>Streptophyta</taxon>
        <taxon>Embryophyta</taxon>
        <taxon>Tracheophyta</taxon>
        <taxon>Spermatophyta</taxon>
        <taxon>Magnoliopsida</taxon>
        <taxon>Liliopsida</taxon>
        <taxon>Poales</taxon>
        <taxon>Poaceae</taxon>
        <taxon>BOP clade</taxon>
        <taxon>Pooideae</taxon>
        <taxon>Poodae</taxon>
        <taxon>Poeae</taxon>
        <taxon>Poeae Chloroplast Group 1 (Aveneae type)</taxon>
        <taxon>Aveninae</taxon>
        <taxon>Avena</taxon>
    </lineage>
</organism>
<dbReference type="EnsemblPlants" id="AVESA.00010b.r2.6CG1079090.1">
    <property type="protein sequence ID" value="AVESA.00010b.r2.6CG1079090.1.CDS"/>
    <property type="gene ID" value="AVESA.00010b.r2.6CG1079090"/>
</dbReference>
<evidence type="ECO:0000313" key="1">
    <source>
        <dbReference type="EnsemblPlants" id="AVESA.00010b.r2.6CG1079090.1.CDS"/>
    </source>
</evidence>